<proteinExistence type="predicted"/>
<gene>
    <name evidence="1" type="ORF">OIU74_017965</name>
</gene>
<evidence type="ECO:0000313" key="2">
    <source>
        <dbReference type="Proteomes" id="UP001151752"/>
    </source>
</evidence>
<reference evidence="1" key="2">
    <citation type="journal article" date="2023" name="Int. J. Mol. Sci.">
        <title>De Novo Assembly and Annotation of 11 Diverse Shrub Willow (Salix) Genomes Reveals Novel Gene Organization in Sex-Linked Regions.</title>
        <authorList>
            <person name="Hyden B."/>
            <person name="Feng K."/>
            <person name="Yates T.B."/>
            <person name="Jawdy S."/>
            <person name="Cereghino C."/>
            <person name="Smart L.B."/>
            <person name="Muchero W."/>
        </authorList>
    </citation>
    <scope>NUCLEOTIDE SEQUENCE</scope>
    <source>
        <tissue evidence="1">Shoot tip</tissue>
    </source>
</reference>
<accession>A0A9Q1AHP0</accession>
<dbReference type="EMBL" id="JAPFFM010000002">
    <property type="protein sequence ID" value="KAJ6771629.1"/>
    <property type="molecule type" value="Genomic_DNA"/>
</dbReference>
<evidence type="ECO:0000313" key="1">
    <source>
        <dbReference type="EMBL" id="KAJ6771629.1"/>
    </source>
</evidence>
<dbReference type="AlphaFoldDB" id="A0A9Q1AHP0"/>
<comment type="caution">
    <text evidence="1">The sequence shown here is derived from an EMBL/GenBank/DDBJ whole genome shotgun (WGS) entry which is preliminary data.</text>
</comment>
<dbReference type="Proteomes" id="UP001151752">
    <property type="component" value="Chromosome 10"/>
</dbReference>
<protein>
    <submittedName>
        <fullName evidence="1">Uncharacterized protein</fullName>
    </submittedName>
</protein>
<organism evidence="1 2">
    <name type="scientific">Salix koriyanagi</name>
    <dbReference type="NCBI Taxonomy" id="2511006"/>
    <lineage>
        <taxon>Eukaryota</taxon>
        <taxon>Viridiplantae</taxon>
        <taxon>Streptophyta</taxon>
        <taxon>Embryophyta</taxon>
        <taxon>Tracheophyta</taxon>
        <taxon>Spermatophyta</taxon>
        <taxon>Magnoliopsida</taxon>
        <taxon>eudicotyledons</taxon>
        <taxon>Gunneridae</taxon>
        <taxon>Pentapetalae</taxon>
        <taxon>rosids</taxon>
        <taxon>fabids</taxon>
        <taxon>Malpighiales</taxon>
        <taxon>Salicaceae</taxon>
        <taxon>Saliceae</taxon>
        <taxon>Salix</taxon>
    </lineage>
</organism>
<sequence>MSSKRLHIVRSLNQGETGMFNEVLPIEPPPDRYSKRKCRVLNHGLKVSALEEKIKPLITDFLCSLLSRLRERKDAQQYKMKKPIEGSREFLKTCFLCKKKLNVYV</sequence>
<name>A0A9Q1AHP0_9ROSI</name>
<keyword evidence="2" id="KW-1185">Reference proteome</keyword>
<reference evidence="1" key="1">
    <citation type="submission" date="2022-11" db="EMBL/GenBank/DDBJ databases">
        <authorList>
            <person name="Hyden B.L."/>
            <person name="Feng K."/>
            <person name="Yates T."/>
            <person name="Jawdy S."/>
            <person name="Smart L.B."/>
            <person name="Muchero W."/>
        </authorList>
    </citation>
    <scope>NUCLEOTIDE SEQUENCE</scope>
    <source>
        <tissue evidence="1">Shoot tip</tissue>
    </source>
</reference>